<feature type="compositionally biased region" description="Pro residues" evidence="1">
    <location>
        <begin position="56"/>
        <end position="85"/>
    </location>
</feature>
<gene>
    <name evidence="2" type="ORF">EJ04DRAFT_307144</name>
</gene>
<evidence type="ECO:0000256" key="1">
    <source>
        <dbReference type="SAM" id="MobiDB-lite"/>
    </source>
</evidence>
<reference evidence="2" key="1">
    <citation type="journal article" date="2020" name="Stud. Mycol.">
        <title>101 Dothideomycetes genomes: a test case for predicting lifestyles and emergence of pathogens.</title>
        <authorList>
            <person name="Haridas S."/>
            <person name="Albert R."/>
            <person name="Binder M."/>
            <person name="Bloem J."/>
            <person name="Labutti K."/>
            <person name="Salamov A."/>
            <person name="Andreopoulos B."/>
            <person name="Baker S."/>
            <person name="Barry K."/>
            <person name="Bills G."/>
            <person name="Bluhm B."/>
            <person name="Cannon C."/>
            <person name="Castanera R."/>
            <person name="Culley D."/>
            <person name="Daum C."/>
            <person name="Ezra D."/>
            <person name="Gonzalez J."/>
            <person name="Henrissat B."/>
            <person name="Kuo A."/>
            <person name="Liang C."/>
            <person name="Lipzen A."/>
            <person name="Lutzoni F."/>
            <person name="Magnuson J."/>
            <person name="Mondo S."/>
            <person name="Nolan M."/>
            <person name="Ohm R."/>
            <person name="Pangilinan J."/>
            <person name="Park H.-J."/>
            <person name="Ramirez L."/>
            <person name="Alfaro M."/>
            <person name="Sun H."/>
            <person name="Tritt A."/>
            <person name="Yoshinaga Y."/>
            <person name="Zwiers L.-H."/>
            <person name="Turgeon B."/>
            <person name="Goodwin S."/>
            <person name="Spatafora J."/>
            <person name="Crous P."/>
            <person name="Grigoriev I."/>
        </authorList>
    </citation>
    <scope>NUCLEOTIDE SEQUENCE</scope>
    <source>
        <strain evidence="2">CBS 125425</strain>
    </source>
</reference>
<accession>A0A9P4V0U6</accession>
<proteinExistence type="predicted"/>
<keyword evidence="3" id="KW-1185">Reference proteome</keyword>
<comment type="caution">
    <text evidence="2">The sequence shown here is derived from an EMBL/GenBank/DDBJ whole genome shotgun (WGS) entry which is preliminary data.</text>
</comment>
<dbReference type="EMBL" id="ML996175">
    <property type="protein sequence ID" value="KAF2732541.1"/>
    <property type="molecule type" value="Genomic_DNA"/>
</dbReference>
<evidence type="ECO:0000313" key="2">
    <source>
        <dbReference type="EMBL" id="KAF2732541.1"/>
    </source>
</evidence>
<evidence type="ECO:0000313" key="3">
    <source>
        <dbReference type="Proteomes" id="UP000799444"/>
    </source>
</evidence>
<dbReference type="AlphaFoldDB" id="A0A9P4V0U6"/>
<protein>
    <submittedName>
        <fullName evidence="2">Uncharacterized protein</fullName>
    </submittedName>
</protein>
<sequence length="161" mass="17752">MIVLENQAAHRTHTSTFTNITPHHHHHPCKALKQVQLSVLSSNSNFESKLSSGPSPVLPPATLPLPSHPSASQPPPAPAYQPPPASTKVLPWRRIPISISSTTCLHIAAVSYPRATPTTRHPHRRSWLSRLPGRPSLDPEADCLPNWHRSPESFRTLVARL</sequence>
<name>A0A9P4V0U6_9PLEO</name>
<dbReference type="Proteomes" id="UP000799444">
    <property type="component" value="Unassembled WGS sequence"/>
</dbReference>
<feature type="region of interest" description="Disordered" evidence="1">
    <location>
        <begin position="45"/>
        <end position="86"/>
    </location>
</feature>
<organism evidence="2 3">
    <name type="scientific">Polyplosphaeria fusca</name>
    <dbReference type="NCBI Taxonomy" id="682080"/>
    <lineage>
        <taxon>Eukaryota</taxon>
        <taxon>Fungi</taxon>
        <taxon>Dikarya</taxon>
        <taxon>Ascomycota</taxon>
        <taxon>Pezizomycotina</taxon>
        <taxon>Dothideomycetes</taxon>
        <taxon>Pleosporomycetidae</taxon>
        <taxon>Pleosporales</taxon>
        <taxon>Tetraplosphaeriaceae</taxon>
        <taxon>Polyplosphaeria</taxon>
    </lineage>
</organism>